<protein>
    <submittedName>
        <fullName evidence="1">Uncharacterized protein</fullName>
    </submittedName>
</protein>
<organism evidence="1">
    <name type="scientific">Lepeophtheirus salmonis</name>
    <name type="common">Salmon louse</name>
    <name type="synonym">Caligus salmonis</name>
    <dbReference type="NCBI Taxonomy" id="72036"/>
    <lineage>
        <taxon>Eukaryota</taxon>
        <taxon>Metazoa</taxon>
        <taxon>Ecdysozoa</taxon>
        <taxon>Arthropoda</taxon>
        <taxon>Crustacea</taxon>
        <taxon>Multicrustacea</taxon>
        <taxon>Hexanauplia</taxon>
        <taxon>Copepoda</taxon>
        <taxon>Siphonostomatoida</taxon>
        <taxon>Caligidae</taxon>
        <taxon>Lepeophtheirus</taxon>
    </lineage>
</organism>
<name>A0A0K2T8D8_LEPSM</name>
<evidence type="ECO:0000313" key="1">
    <source>
        <dbReference type="EMBL" id="CDW21741.1"/>
    </source>
</evidence>
<accession>A0A0K2T8D8</accession>
<feature type="non-terminal residue" evidence="1">
    <location>
        <position position="1"/>
    </location>
</feature>
<dbReference type="AlphaFoldDB" id="A0A0K2T8D8"/>
<sequence>QFFGHQGLHKRQENPFRFVPEENCLNSVSSSFAITFILHFSKYSPQSDNKSLEKLQL</sequence>
<reference evidence="1" key="1">
    <citation type="submission" date="2014-05" db="EMBL/GenBank/DDBJ databases">
        <authorList>
            <person name="Chronopoulou M."/>
        </authorList>
    </citation>
    <scope>NUCLEOTIDE SEQUENCE</scope>
    <source>
        <tissue evidence="1">Whole organism</tissue>
    </source>
</reference>
<proteinExistence type="predicted"/>
<dbReference type="EMBL" id="HACA01004380">
    <property type="protein sequence ID" value="CDW21741.1"/>
    <property type="molecule type" value="Transcribed_RNA"/>
</dbReference>